<organism evidence="2 3">
    <name type="scientific">Nocardia macrotermitis</name>
    <dbReference type="NCBI Taxonomy" id="2585198"/>
    <lineage>
        <taxon>Bacteria</taxon>
        <taxon>Bacillati</taxon>
        <taxon>Actinomycetota</taxon>
        <taxon>Actinomycetes</taxon>
        <taxon>Mycobacteriales</taxon>
        <taxon>Nocardiaceae</taxon>
        <taxon>Nocardia</taxon>
    </lineage>
</organism>
<dbReference type="RefSeq" id="WP_227833418.1">
    <property type="nucleotide sequence ID" value="NZ_WEGK01000004.1"/>
</dbReference>
<feature type="transmembrane region" description="Helical" evidence="1">
    <location>
        <begin position="393"/>
        <end position="416"/>
    </location>
</feature>
<sequence>MRLRLPATVRAGADWLKRLAATTPGVIASIAVAAVVLCLTSGLVCANDLSDKTSRRDNALTHSEPQNNAAQNLYVALSQADASAATAFLSGGIESPQIRSQYQQALADAAAALATATAGANDPQIRGIVANIAADLPAYTGLVESARANNRQGFPIGSAYLREASGLMQNSLLPNAAQLATQRAAALRADQDAISGPPVLAIFLLLVVLVGAVVASRMLLQRTNRLFNVGITAAAGAAALALVWIAIATIVSTSAIDTGSGGPTTRSEDLAQARILGQQARTDEMLELITRGDTTGTEADFANKTGQLRILFSRVARADSPVRRDFSQWVQSHGKQVDYYNAANYPAAVAQAIGTAPTDSSATFTALDDSVRADLARTRVQVREQIASAGDSWIGSAAGTLVLLVFAAGAAVVGLWPRLKEFQ</sequence>
<feature type="transmembrane region" description="Helical" evidence="1">
    <location>
        <begin position="198"/>
        <end position="220"/>
    </location>
</feature>
<evidence type="ECO:0008006" key="4">
    <source>
        <dbReference type="Google" id="ProtNLM"/>
    </source>
</evidence>
<dbReference type="AlphaFoldDB" id="A0A7K0D0L4"/>
<evidence type="ECO:0000256" key="1">
    <source>
        <dbReference type="SAM" id="Phobius"/>
    </source>
</evidence>
<protein>
    <recommendedName>
        <fullName evidence="4">Secreted protein</fullName>
    </recommendedName>
</protein>
<keyword evidence="1" id="KW-0812">Transmembrane</keyword>
<dbReference type="EMBL" id="WEGK01000004">
    <property type="protein sequence ID" value="MQY19250.1"/>
    <property type="molecule type" value="Genomic_DNA"/>
</dbReference>
<keyword evidence="1" id="KW-0472">Membrane</keyword>
<proteinExistence type="predicted"/>
<dbReference type="Proteomes" id="UP000438448">
    <property type="component" value="Unassembled WGS sequence"/>
</dbReference>
<keyword evidence="1" id="KW-1133">Transmembrane helix</keyword>
<evidence type="ECO:0000313" key="3">
    <source>
        <dbReference type="Proteomes" id="UP000438448"/>
    </source>
</evidence>
<accession>A0A7K0D0L4</accession>
<comment type="caution">
    <text evidence="2">The sequence shown here is derived from an EMBL/GenBank/DDBJ whole genome shotgun (WGS) entry which is preliminary data.</text>
</comment>
<evidence type="ECO:0000313" key="2">
    <source>
        <dbReference type="EMBL" id="MQY19250.1"/>
    </source>
</evidence>
<feature type="transmembrane region" description="Helical" evidence="1">
    <location>
        <begin position="226"/>
        <end position="251"/>
    </location>
</feature>
<reference evidence="2 3" key="1">
    <citation type="submission" date="2019-10" db="EMBL/GenBank/DDBJ databases">
        <title>Nocardia macrotermitis sp. nov. and Nocardia aurantia sp. nov., isolated from the gut of fungus growing-termite Macrotermes natalensis.</title>
        <authorList>
            <person name="Benndorf R."/>
            <person name="Schwitalla J."/>
            <person name="Martin K."/>
            <person name="De Beer W."/>
            <person name="Kaster A.-K."/>
            <person name="Vollmers J."/>
            <person name="Poulsen M."/>
            <person name="Beemelmanns C."/>
        </authorList>
    </citation>
    <scope>NUCLEOTIDE SEQUENCE [LARGE SCALE GENOMIC DNA]</scope>
    <source>
        <strain evidence="2 3">RB20</strain>
    </source>
</reference>
<keyword evidence="3" id="KW-1185">Reference proteome</keyword>
<gene>
    <name evidence="2" type="ORF">NRB20_23350</name>
</gene>
<name>A0A7K0D0L4_9NOCA</name>
<feature type="transmembrane region" description="Helical" evidence="1">
    <location>
        <begin position="26"/>
        <end position="46"/>
    </location>
</feature>